<dbReference type="PANTHER" id="PTHR48079">
    <property type="entry name" value="PROTEIN YEEZ"/>
    <property type="match status" value="1"/>
</dbReference>
<dbReference type="RefSeq" id="WP_146836386.1">
    <property type="nucleotide sequence ID" value="NZ_CP042476.1"/>
</dbReference>
<organism evidence="2 3">
    <name type="scientific">Antarcticibacterium arcticum</name>
    <dbReference type="NCBI Taxonomy" id="2585771"/>
    <lineage>
        <taxon>Bacteria</taxon>
        <taxon>Pseudomonadati</taxon>
        <taxon>Bacteroidota</taxon>
        <taxon>Flavobacteriia</taxon>
        <taxon>Flavobacteriales</taxon>
        <taxon>Flavobacteriaceae</taxon>
        <taxon>Antarcticibacterium</taxon>
    </lineage>
</organism>
<evidence type="ECO:0000313" key="3">
    <source>
        <dbReference type="Proteomes" id="UP000321954"/>
    </source>
</evidence>
<reference evidence="2 3" key="1">
    <citation type="submission" date="2019-08" db="EMBL/GenBank/DDBJ databases">
        <title>Antarcticibacterium arcticum sp. nov., a bacterium isolated from marine sediment of the Canadian Beaufort Sea.</title>
        <authorList>
            <person name="Lee Y.M."/>
            <person name="Baek K."/>
            <person name="Lee D.-H."/>
            <person name="Shin S.C."/>
            <person name="Jin Y.K."/>
            <person name="Park Y."/>
        </authorList>
    </citation>
    <scope>NUCLEOTIDE SEQUENCE [LARGE SCALE GENOMIC DNA]</scope>
    <source>
        <strain evidence="2 3">PAMC 28998</strain>
    </source>
</reference>
<name>A0A5B8YLV5_9FLAO</name>
<evidence type="ECO:0000259" key="1">
    <source>
        <dbReference type="Pfam" id="PF13460"/>
    </source>
</evidence>
<dbReference type="GO" id="GO:0005737">
    <property type="term" value="C:cytoplasm"/>
    <property type="evidence" value="ECO:0007669"/>
    <property type="project" value="TreeGrafter"/>
</dbReference>
<dbReference type="KEGG" id="anp:FK178_13705"/>
<dbReference type="Proteomes" id="UP000321954">
    <property type="component" value="Chromosome"/>
</dbReference>
<protein>
    <submittedName>
        <fullName evidence="2">SDR family NAD(P)-dependent oxidoreductase</fullName>
    </submittedName>
</protein>
<dbReference type="Pfam" id="PF13460">
    <property type="entry name" value="NAD_binding_10"/>
    <property type="match status" value="1"/>
</dbReference>
<accession>A0A5B8YLV5</accession>
<dbReference type="SUPFAM" id="SSF51735">
    <property type="entry name" value="NAD(P)-binding Rossmann-fold domains"/>
    <property type="match status" value="1"/>
</dbReference>
<dbReference type="PANTHER" id="PTHR48079:SF6">
    <property type="entry name" value="NAD(P)-BINDING DOMAIN-CONTAINING PROTEIN-RELATED"/>
    <property type="match status" value="1"/>
</dbReference>
<evidence type="ECO:0000313" key="2">
    <source>
        <dbReference type="EMBL" id="QED38704.1"/>
    </source>
</evidence>
<dbReference type="OrthoDB" id="751203at2"/>
<keyword evidence="3" id="KW-1185">Reference proteome</keyword>
<sequence length="268" mass="29141">MNISVLGCGWLGLPLAKRLLEEGHTVKGSTTSMDKMSRLTAEGVIPYKIKVYEEGVQGDLTSFLSDAEILIIDIPPGTRKDPEANFAGKTGRITEYLDRSSVKQVIFISSTSVYEDGVDIPEYNEEDAPNATAANSLQLRGAETLLKKSGINVLSIIRFGGLFGPGRHPVKYLSGRKDISNPEAPVNLIHLEDCIGIIMAVISSGSQGVFLGVHPDHPSKKEYYTAVARAKNLPVPEFDHSTPSKGKLIKALRLEEELGYVFSKSLLD</sequence>
<feature type="domain" description="NAD(P)-binding" evidence="1">
    <location>
        <begin position="9"/>
        <end position="168"/>
    </location>
</feature>
<proteinExistence type="predicted"/>
<dbReference type="InterPro" id="IPR051783">
    <property type="entry name" value="NAD(P)-dependent_oxidoreduct"/>
</dbReference>
<dbReference type="EMBL" id="CP042476">
    <property type="protein sequence ID" value="QED38704.1"/>
    <property type="molecule type" value="Genomic_DNA"/>
</dbReference>
<dbReference type="InterPro" id="IPR016040">
    <property type="entry name" value="NAD(P)-bd_dom"/>
</dbReference>
<dbReference type="InterPro" id="IPR036291">
    <property type="entry name" value="NAD(P)-bd_dom_sf"/>
</dbReference>
<dbReference type="AlphaFoldDB" id="A0A5B8YLV5"/>
<gene>
    <name evidence="2" type="ORF">FK178_13705</name>
</gene>
<dbReference type="GO" id="GO:0004029">
    <property type="term" value="F:aldehyde dehydrogenase (NAD+) activity"/>
    <property type="evidence" value="ECO:0007669"/>
    <property type="project" value="TreeGrafter"/>
</dbReference>
<dbReference type="Gene3D" id="3.40.50.720">
    <property type="entry name" value="NAD(P)-binding Rossmann-like Domain"/>
    <property type="match status" value="1"/>
</dbReference>